<feature type="transmembrane region" description="Helical" evidence="1">
    <location>
        <begin position="219"/>
        <end position="242"/>
    </location>
</feature>
<sequence>MPPAWLNVVVLAILLLVVVVVLILFVDTWRRRQGSTAEGWNRINAGIVVVLLFAIGTAIAQMFLEGRTEFGCRILHHVSATLSNTGASLVKVLFIARLLEVNKLPNKWETVLDRGLLATTFLYWILGITWLNATLRTAVVENACIVILDPTGAAFSLLIPQFIDVVTNVRLWQVLQVVKSRPGVKLLVATTFASCLTSDIINVFSVLIMMQIIPLDPSLITIWLTFELAFDACSTALPTIIVRFARRPDEGRTSWARIQILPSRHPPKPHEMHPQTPNG</sequence>
<feature type="transmembrane region" description="Helical" evidence="1">
    <location>
        <begin position="184"/>
        <end position="213"/>
    </location>
</feature>
<keyword evidence="2" id="KW-0496">Mitochondrion</keyword>
<protein>
    <submittedName>
        <fullName evidence="2">Uncharacterized protein</fullName>
    </submittedName>
</protein>
<organism evidence="2 3">
    <name type="scientific">Plasmodiophora brassicae</name>
    <name type="common">Clubroot disease agent</name>
    <dbReference type="NCBI Taxonomy" id="37360"/>
    <lineage>
        <taxon>Eukaryota</taxon>
        <taxon>Sar</taxon>
        <taxon>Rhizaria</taxon>
        <taxon>Endomyxa</taxon>
        <taxon>Phytomyxea</taxon>
        <taxon>Plasmodiophorida</taxon>
        <taxon>Plasmodiophoridae</taxon>
        <taxon>Plasmodiophora</taxon>
    </lineage>
</organism>
<dbReference type="Proteomes" id="UP000290189">
    <property type="component" value="Unassembled WGS sequence"/>
</dbReference>
<proteinExistence type="predicted"/>
<reference evidence="2 3" key="1">
    <citation type="submission" date="2018-03" db="EMBL/GenBank/DDBJ databases">
        <authorList>
            <person name="Fogelqvist J."/>
        </authorList>
    </citation>
    <scope>NUCLEOTIDE SEQUENCE [LARGE SCALE GENOMIC DNA]</scope>
</reference>
<keyword evidence="1" id="KW-1133">Transmembrane helix</keyword>
<evidence type="ECO:0000256" key="1">
    <source>
        <dbReference type="SAM" id="Phobius"/>
    </source>
</evidence>
<keyword evidence="1" id="KW-0472">Membrane</keyword>
<evidence type="ECO:0000313" key="3">
    <source>
        <dbReference type="Proteomes" id="UP000290189"/>
    </source>
</evidence>
<keyword evidence="1" id="KW-0812">Transmembrane</keyword>
<dbReference type="AlphaFoldDB" id="A0A3P3Y1I9"/>
<dbReference type="EMBL" id="OVEO01000002">
    <property type="protein sequence ID" value="SPQ93934.1"/>
    <property type="molecule type" value="Genomic_DNA"/>
</dbReference>
<name>A0A3P3Y1I9_PLABS</name>
<evidence type="ECO:0000313" key="2">
    <source>
        <dbReference type="EMBL" id="SPQ93934.1"/>
    </source>
</evidence>
<accession>A0A3P3Y1I9</accession>
<feature type="transmembrane region" description="Helical" evidence="1">
    <location>
        <begin position="45"/>
        <end position="64"/>
    </location>
</feature>
<feature type="transmembrane region" description="Helical" evidence="1">
    <location>
        <begin position="111"/>
        <end position="133"/>
    </location>
</feature>
<feature type="transmembrane region" description="Helical" evidence="1">
    <location>
        <begin position="6"/>
        <end position="25"/>
    </location>
</feature>
<gene>
    <name evidence="2" type="ORF">PLBR_LOCUS1149</name>
</gene>
<geneLocation type="mitochondrion" evidence="2"/>